<protein>
    <submittedName>
        <fullName evidence="2">Uncharacterized protein</fullName>
    </submittedName>
</protein>
<dbReference type="OrthoDB" id="3893742at2"/>
<keyword evidence="3" id="KW-1185">Reference proteome</keyword>
<organism evidence="2 3">
    <name type="scientific">Tranquillimonas alkanivorans</name>
    <dbReference type="NCBI Taxonomy" id="441119"/>
    <lineage>
        <taxon>Bacteria</taxon>
        <taxon>Pseudomonadati</taxon>
        <taxon>Pseudomonadota</taxon>
        <taxon>Alphaproteobacteria</taxon>
        <taxon>Rhodobacterales</taxon>
        <taxon>Roseobacteraceae</taxon>
        <taxon>Tranquillimonas</taxon>
    </lineage>
</organism>
<evidence type="ECO:0000313" key="2">
    <source>
        <dbReference type="EMBL" id="SFP44138.1"/>
    </source>
</evidence>
<dbReference type="AlphaFoldDB" id="A0A1I5QCW6"/>
<dbReference type="RefSeq" id="WP_093421076.1">
    <property type="nucleotide sequence ID" value="NZ_FOXA01000006.1"/>
</dbReference>
<feature type="region of interest" description="Disordered" evidence="1">
    <location>
        <begin position="647"/>
        <end position="669"/>
    </location>
</feature>
<proteinExistence type="predicted"/>
<reference evidence="2 3" key="1">
    <citation type="submission" date="2016-10" db="EMBL/GenBank/DDBJ databases">
        <authorList>
            <person name="de Groot N.N."/>
        </authorList>
    </citation>
    <scope>NUCLEOTIDE SEQUENCE [LARGE SCALE GENOMIC DNA]</scope>
    <source>
        <strain evidence="2 3">DSM 19547</strain>
    </source>
</reference>
<dbReference type="EMBL" id="FOXA01000006">
    <property type="protein sequence ID" value="SFP44138.1"/>
    <property type="molecule type" value="Genomic_DNA"/>
</dbReference>
<name>A0A1I5QCW6_9RHOB</name>
<dbReference type="Proteomes" id="UP000199356">
    <property type="component" value="Unassembled WGS sequence"/>
</dbReference>
<evidence type="ECO:0000256" key="1">
    <source>
        <dbReference type="SAM" id="MobiDB-lite"/>
    </source>
</evidence>
<sequence length="669" mass="73269">MTEMSSGAERLTGTLDVAIERLERARPFAKQRHQRPVLDVVSRLMPLPGGPEAILSRAVRMDRAGLFGGSDWDVPTALLPQLTVQTLESDDRVLAALEMASLMRFLAVATGTAQHSTLQQEYAQHFLTQVLALNLPRFFNFSDEASRAAGERAALVARLLRFIAERVGLRDVLGVMVAEIWRILEQRPVQVGPVKDMITQIAVALNQQGSEPGAERLGAERLISALFGPTVETLDDPGLDLYRERLGHMDDAGLSREAMGFARSMHDTGLVSDYHVAFLLWALDYPDRPLVPEAMGLGSTGLDCWRHYRGLIEELIRAGVTPATPQALYGLAMLMERGILHHTPIAPALKRALRLELRPAVRERIDLGFGTQASAETHLLAGALEVIGQPLGVGQGANPTCQSARAISMWALNDPDFLLHLMVQAAEAETVLMHFEGQPINSAELPAGLAGFGPIDADPLSVLLVPHLDRIYAEMGRLCAPRGGDPHRWINPEFHGWWVARDCAVAVDVSTGFLDEYDRFVRRFHESYHPGYNGDRPLIHPQPAGIAFTDSTGTFIGWHAITILRVASGRAGETRVYFYNPNNDSGQDWGQGVSVTTSGNGERHGEGSLEFEQFLSRLYLFHDQPLRPTGHAPVPAEAVERVRQMAADSWAGNRVPSTRAADPAEAPSA</sequence>
<gene>
    <name evidence="2" type="ORF">SAMN04488047_106181</name>
</gene>
<accession>A0A1I5QCW6</accession>
<dbReference type="STRING" id="441119.SAMN04488047_106181"/>
<evidence type="ECO:0000313" key="3">
    <source>
        <dbReference type="Proteomes" id="UP000199356"/>
    </source>
</evidence>